<dbReference type="CDD" id="cd03351">
    <property type="entry name" value="LbH_UDP-GlcNAc_AT"/>
    <property type="match status" value="1"/>
</dbReference>
<dbReference type="InterPro" id="IPR037157">
    <property type="entry name" value="Acetyltransf_C_sf"/>
</dbReference>
<dbReference type="AlphaFoldDB" id="A0A1P8WEL3"/>
<dbReference type="RefSeq" id="WP_077024104.1">
    <property type="nucleotide sequence ID" value="NZ_CP017641.1"/>
</dbReference>
<protein>
    <submittedName>
        <fullName evidence="10">Acyl-[acyl-carrier-protein]--UDP-N-acetylglucosamine O-acyltransferase</fullName>
        <ecNumber evidence="10">2.3.1.129</ecNumber>
    </submittedName>
</protein>
<evidence type="ECO:0000256" key="7">
    <source>
        <dbReference type="ARBA" id="ARBA00023315"/>
    </source>
</evidence>
<accession>A0A1P8WEL3</accession>
<dbReference type="Proteomes" id="UP000187735">
    <property type="component" value="Chromosome"/>
</dbReference>
<keyword evidence="1" id="KW-0963">Cytoplasm</keyword>
<dbReference type="InterPro" id="IPR010137">
    <property type="entry name" value="Lipid_A_LpxA"/>
</dbReference>
<evidence type="ECO:0000313" key="10">
    <source>
        <dbReference type="EMBL" id="APZ92489.1"/>
    </source>
</evidence>
<gene>
    <name evidence="10" type="primary">lpxA</name>
    <name evidence="10" type="ORF">Fuma_02100</name>
</gene>
<evidence type="ECO:0000256" key="6">
    <source>
        <dbReference type="ARBA" id="ARBA00023098"/>
    </source>
</evidence>
<sequence length="283" mass="30832">MEPQISPLSQVDPSARLGKGVVVGPFCLVGPNVTVGDFTELTSHVVLTGRTTLGCHNKLYPGCVIGGEPQDISYQDSETEVHIGDHNIFREGVTVNRGAEKEDCVTRIGNRNMLMANAHVAHNCRIYDDVILVNGVLLGGHVHVQDRAIVSGNTVVHHFSTIGRLSFVSGGCRVPHDIPPFMLAAGSDNPTLKTINIVGMRRAGISEHAIEVVRTAFRMLYRKRKTLAEVAAHFDETLDGILPLELSQLLNFIEAQRAGRLGRAREAVRRTPPQDNADERKAA</sequence>
<dbReference type="GO" id="GO:0009245">
    <property type="term" value="P:lipid A biosynthetic process"/>
    <property type="evidence" value="ECO:0007669"/>
    <property type="project" value="UniProtKB-KW"/>
</dbReference>
<dbReference type="GO" id="GO:0016020">
    <property type="term" value="C:membrane"/>
    <property type="evidence" value="ECO:0007669"/>
    <property type="project" value="GOC"/>
</dbReference>
<proteinExistence type="predicted"/>
<dbReference type="PROSITE" id="PS00101">
    <property type="entry name" value="HEXAPEP_TRANSFERASES"/>
    <property type="match status" value="1"/>
</dbReference>
<evidence type="ECO:0000256" key="8">
    <source>
        <dbReference type="SAM" id="MobiDB-lite"/>
    </source>
</evidence>
<dbReference type="InterPro" id="IPR029098">
    <property type="entry name" value="Acetyltransf_C"/>
</dbReference>
<evidence type="ECO:0000313" key="11">
    <source>
        <dbReference type="Proteomes" id="UP000187735"/>
    </source>
</evidence>
<name>A0A1P8WEL3_9PLAN</name>
<dbReference type="Gene3D" id="2.160.10.10">
    <property type="entry name" value="Hexapeptide repeat proteins"/>
    <property type="match status" value="1"/>
</dbReference>
<keyword evidence="11" id="KW-1185">Reference proteome</keyword>
<dbReference type="NCBIfam" id="NF003657">
    <property type="entry name" value="PRK05289.1"/>
    <property type="match status" value="1"/>
</dbReference>
<feature type="domain" description="UDP N-acetylglucosamine O-acyltransferase C-terminal" evidence="9">
    <location>
        <begin position="177"/>
        <end position="259"/>
    </location>
</feature>
<evidence type="ECO:0000256" key="1">
    <source>
        <dbReference type="ARBA" id="ARBA00022490"/>
    </source>
</evidence>
<dbReference type="PIRSF" id="PIRSF000456">
    <property type="entry name" value="UDP-GlcNAc_acltr"/>
    <property type="match status" value="1"/>
</dbReference>
<keyword evidence="2" id="KW-0444">Lipid biosynthesis</keyword>
<feature type="region of interest" description="Disordered" evidence="8">
    <location>
        <begin position="263"/>
        <end position="283"/>
    </location>
</feature>
<dbReference type="GO" id="GO:0008780">
    <property type="term" value="F:acyl-[acyl-carrier-protein]-UDP-N-acetylglucosamine O-acyltransferase activity"/>
    <property type="evidence" value="ECO:0007669"/>
    <property type="project" value="UniProtKB-EC"/>
</dbReference>
<dbReference type="InterPro" id="IPR018357">
    <property type="entry name" value="Hexapep_transf_CS"/>
</dbReference>
<evidence type="ECO:0000256" key="4">
    <source>
        <dbReference type="ARBA" id="ARBA00022679"/>
    </source>
</evidence>
<keyword evidence="6" id="KW-0443">Lipid metabolism</keyword>
<evidence type="ECO:0000256" key="2">
    <source>
        <dbReference type="ARBA" id="ARBA00022516"/>
    </source>
</evidence>
<dbReference type="PANTHER" id="PTHR43480:SF1">
    <property type="entry name" value="ACYL-[ACYL-CARRIER-PROTEIN]--UDP-N-ACETYLGLUCOSAMINE O-ACYLTRANSFERASE, MITOCHONDRIAL-RELATED"/>
    <property type="match status" value="1"/>
</dbReference>
<dbReference type="OrthoDB" id="9807278at2"/>
<dbReference type="Gene3D" id="1.20.1180.10">
    <property type="entry name" value="Udp N-acetylglucosamine O-acyltransferase, C-terminal domain"/>
    <property type="match status" value="1"/>
</dbReference>
<dbReference type="SUPFAM" id="SSF51161">
    <property type="entry name" value="Trimeric LpxA-like enzymes"/>
    <property type="match status" value="1"/>
</dbReference>
<evidence type="ECO:0000259" key="9">
    <source>
        <dbReference type="Pfam" id="PF13720"/>
    </source>
</evidence>
<keyword evidence="5" id="KW-0677">Repeat</keyword>
<evidence type="ECO:0000256" key="3">
    <source>
        <dbReference type="ARBA" id="ARBA00022556"/>
    </source>
</evidence>
<evidence type="ECO:0000256" key="5">
    <source>
        <dbReference type="ARBA" id="ARBA00022737"/>
    </source>
</evidence>
<dbReference type="STRING" id="1891926.Fuma_02100"/>
<dbReference type="Pfam" id="PF00132">
    <property type="entry name" value="Hexapep"/>
    <property type="match status" value="1"/>
</dbReference>
<keyword evidence="3" id="KW-0441">Lipid A biosynthesis</keyword>
<dbReference type="KEGG" id="fmr:Fuma_02100"/>
<dbReference type="NCBIfam" id="TIGR01852">
    <property type="entry name" value="lipid_A_lpxA"/>
    <property type="match status" value="1"/>
</dbReference>
<dbReference type="EMBL" id="CP017641">
    <property type="protein sequence ID" value="APZ92489.1"/>
    <property type="molecule type" value="Genomic_DNA"/>
</dbReference>
<organism evidence="10 11">
    <name type="scientific">Fuerstiella marisgermanici</name>
    <dbReference type="NCBI Taxonomy" id="1891926"/>
    <lineage>
        <taxon>Bacteria</taxon>
        <taxon>Pseudomonadati</taxon>
        <taxon>Planctomycetota</taxon>
        <taxon>Planctomycetia</taxon>
        <taxon>Planctomycetales</taxon>
        <taxon>Planctomycetaceae</taxon>
        <taxon>Fuerstiella</taxon>
    </lineage>
</organism>
<dbReference type="InterPro" id="IPR011004">
    <property type="entry name" value="Trimer_LpxA-like_sf"/>
</dbReference>
<keyword evidence="4 10" id="KW-0808">Transferase</keyword>
<dbReference type="Pfam" id="PF13720">
    <property type="entry name" value="Acetyltransf_11"/>
    <property type="match status" value="1"/>
</dbReference>
<dbReference type="EC" id="2.3.1.129" evidence="10"/>
<keyword evidence="7 10" id="KW-0012">Acyltransferase</keyword>
<dbReference type="PANTHER" id="PTHR43480">
    <property type="entry name" value="ACYL-[ACYL-CARRIER-PROTEIN]--UDP-N-ACETYLGLUCOSAMINE O-ACYLTRANSFERASE"/>
    <property type="match status" value="1"/>
</dbReference>
<dbReference type="InterPro" id="IPR001451">
    <property type="entry name" value="Hexapep"/>
</dbReference>
<reference evidence="10 11" key="1">
    <citation type="journal article" date="2016" name="Front. Microbiol.">
        <title>Fuerstia marisgermanicae gen. nov., sp. nov., an Unusual Member of the Phylum Planctomycetes from the German Wadden Sea.</title>
        <authorList>
            <person name="Kohn T."/>
            <person name="Heuer A."/>
            <person name="Jogler M."/>
            <person name="Vollmers J."/>
            <person name="Boedeker C."/>
            <person name="Bunk B."/>
            <person name="Rast P."/>
            <person name="Borchert D."/>
            <person name="Glockner I."/>
            <person name="Freese H.M."/>
            <person name="Klenk H.P."/>
            <person name="Overmann J."/>
            <person name="Kaster A.K."/>
            <person name="Rohde M."/>
            <person name="Wiegand S."/>
            <person name="Jogler C."/>
        </authorList>
    </citation>
    <scope>NUCLEOTIDE SEQUENCE [LARGE SCALE GENOMIC DNA]</scope>
    <source>
        <strain evidence="10 11">NH11</strain>
    </source>
</reference>